<reference evidence="2 3" key="1">
    <citation type="journal article" date="2019" name="Int. J. Syst. Evol. Microbiol.">
        <title>The Global Catalogue of Microorganisms (GCM) 10K type strain sequencing project: providing services to taxonomists for standard genome sequencing and annotation.</title>
        <authorList>
            <consortium name="The Broad Institute Genomics Platform"/>
            <consortium name="The Broad Institute Genome Sequencing Center for Infectious Disease"/>
            <person name="Wu L."/>
            <person name="Ma J."/>
        </authorList>
    </citation>
    <scope>NUCLEOTIDE SEQUENCE [LARGE SCALE GENOMIC DNA]</scope>
    <source>
        <strain evidence="2 3">JCM 14303</strain>
    </source>
</reference>
<evidence type="ECO:0000313" key="2">
    <source>
        <dbReference type="EMBL" id="GAA1547915.1"/>
    </source>
</evidence>
<comment type="caution">
    <text evidence="2">The sequence shown here is derived from an EMBL/GenBank/DDBJ whole genome shotgun (WGS) entry which is preliminary data.</text>
</comment>
<accession>A0ABN2BVQ1</accession>
<evidence type="ECO:0000259" key="1">
    <source>
        <dbReference type="PROSITE" id="PS51459"/>
    </source>
</evidence>
<keyword evidence="3" id="KW-1185">Reference proteome</keyword>
<name>A0ABN2BVQ1_9ACTN</name>
<dbReference type="Proteomes" id="UP001500363">
    <property type="component" value="Unassembled WGS sequence"/>
</dbReference>
<gene>
    <name evidence="2" type="ORF">GCM10009741_59570</name>
</gene>
<dbReference type="InterPro" id="IPR040198">
    <property type="entry name" value="Fido_containing"/>
</dbReference>
<proteinExistence type="predicted"/>
<dbReference type="SUPFAM" id="SSF140931">
    <property type="entry name" value="Fic-like"/>
    <property type="match status" value="1"/>
</dbReference>
<evidence type="ECO:0000313" key="3">
    <source>
        <dbReference type="Proteomes" id="UP001500363"/>
    </source>
</evidence>
<protein>
    <recommendedName>
        <fullName evidence="1">Fido domain-containing protein</fullName>
    </recommendedName>
</protein>
<dbReference type="InterPro" id="IPR036597">
    <property type="entry name" value="Fido-like_dom_sf"/>
</dbReference>
<sequence length="331" mass="36721">MFVGSLGVLFRHQLPALLTELANRARVQSITASSAIEGVVVPDVRRAAEVIDGRAGVLRTRSEKELAGYRKTLDYLFQEDWHPLNLGLLLHLHRLLWSETEYGGGQLKTDDNLVVDRSPDGTQTVRFRPVPASETPDCLVNLIDRYDAAQRAGRHHPVLLVGLAVLDLLVIHPFADGNGRVARALTNALLIDAGYEVCRWVSLEQLIAESADGYYDALLASTNDWHEDSADPWPWLKYFVTVLSSAYETFAQRAASDRSGGTKQERVRKYVLEHAAPVFRLADIRSALPGISDQTIRLVLDQLKAEGLVTPDGVGRGAVWRRSPDASQLRR</sequence>
<organism evidence="2 3">
    <name type="scientific">Kribbella lupini</name>
    <dbReference type="NCBI Taxonomy" id="291602"/>
    <lineage>
        <taxon>Bacteria</taxon>
        <taxon>Bacillati</taxon>
        <taxon>Actinomycetota</taxon>
        <taxon>Actinomycetes</taxon>
        <taxon>Propionibacteriales</taxon>
        <taxon>Kribbellaceae</taxon>
        <taxon>Kribbella</taxon>
    </lineage>
</organism>
<feature type="domain" description="Fido" evidence="1">
    <location>
        <begin position="84"/>
        <end position="241"/>
    </location>
</feature>
<dbReference type="Pfam" id="PF02661">
    <property type="entry name" value="Fic"/>
    <property type="match status" value="1"/>
</dbReference>
<dbReference type="PANTHER" id="PTHR13504:SF33">
    <property type="entry name" value="FIC FAMILY PROTEIN"/>
    <property type="match status" value="1"/>
</dbReference>
<dbReference type="EMBL" id="BAAANC010000003">
    <property type="protein sequence ID" value="GAA1547915.1"/>
    <property type="molecule type" value="Genomic_DNA"/>
</dbReference>
<dbReference type="PROSITE" id="PS51459">
    <property type="entry name" value="FIDO"/>
    <property type="match status" value="1"/>
</dbReference>
<dbReference type="InterPro" id="IPR003812">
    <property type="entry name" value="Fido"/>
</dbReference>
<dbReference type="PANTHER" id="PTHR13504">
    <property type="entry name" value="FIDO DOMAIN-CONTAINING PROTEIN DDB_G0283145"/>
    <property type="match status" value="1"/>
</dbReference>
<dbReference type="Gene3D" id="1.10.3290.10">
    <property type="entry name" value="Fido-like domain"/>
    <property type="match status" value="1"/>
</dbReference>